<organism evidence="1 2">
    <name type="scientific">Acetobacteroides hydrogenigenes</name>
    <dbReference type="NCBI Taxonomy" id="979970"/>
    <lineage>
        <taxon>Bacteria</taxon>
        <taxon>Pseudomonadati</taxon>
        <taxon>Bacteroidota</taxon>
        <taxon>Bacteroidia</taxon>
        <taxon>Bacteroidales</taxon>
        <taxon>Rikenellaceae</taxon>
        <taxon>Acetobacteroides</taxon>
    </lineage>
</organism>
<dbReference type="Gene3D" id="3.90.320.10">
    <property type="match status" value="1"/>
</dbReference>
<sequence length="409" mass="47640">MEPIRVFEYETLSTTDASKERRLDTKVLDALYKLNDDSGGKYFTPTRNGVKFGSYVGVLQVGGTTIEILPKIDRKTDNDYDCWQKVLLKMLAVCNHIKVESVSDASLKRRYNSLLDLYFNNYLDEVAKLLHQGLVKRYRKEASNVSALKGRICFGRHIQQNLIHKERFYTEHQVYDQEHLLNQILLCGIRVLSRVSCNPFIKDKINRLLLDFPEIVEKVINEKHFEQVRLNRKTKPYEEALKIAKMIILNYSPDIKNGSEGMIALLFDMNKLWEEYVYRMLKREEKDGVEILPQQQQKFWNSKAIRPDIVIKKDGKVFIVDTKWKIVDPGNPSDADLKQMYAYNMYWDAPMSMLLYPSIKDEIEMSGAFHKGRDGVNRCKMGFVNILNEDKTLNLSIGDVILRKCELSN</sequence>
<dbReference type="Proteomes" id="UP000294830">
    <property type="component" value="Unassembled WGS sequence"/>
</dbReference>
<gene>
    <name evidence="1" type="ORF">CLV25_107135</name>
</gene>
<dbReference type="Pfam" id="PF10117">
    <property type="entry name" value="McrBC"/>
    <property type="match status" value="1"/>
</dbReference>
<evidence type="ECO:0000313" key="2">
    <source>
        <dbReference type="Proteomes" id="UP000294830"/>
    </source>
</evidence>
<protein>
    <submittedName>
        <fullName evidence="1">5-methylcytosine-specific restriction enzyme subunit McrC</fullName>
    </submittedName>
</protein>
<keyword evidence="2" id="KW-1185">Reference proteome</keyword>
<comment type="caution">
    <text evidence="1">The sequence shown here is derived from an EMBL/GenBank/DDBJ whole genome shotgun (WGS) entry which is preliminary data.</text>
</comment>
<dbReference type="RefSeq" id="WP_131839309.1">
    <property type="nucleotide sequence ID" value="NZ_SLWB01000007.1"/>
</dbReference>
<evidence type="ECO:0000313" key="1">
    <source>
        <dbReference type="EMBL" id="TCN67676.1"/>
    </source>
</evidence>
<dbReference type="InterPro" id="IPR011604">
    <property type="entry name" value="PDDEXK-like_dom_sf"/>
</dbReference>
<dbReference type="EMBL" id="SLWB01000007">
    <property type="protein sequence ID" value="TCN67676.1"/>
    <property type="molecule type" value="Genomic_DNA"/>
</dbReference>
<dbReference type="InterPro" id="IPR019292">
    <property type="entry name" value="McrC"/>
</dbReference>
<accession>A0A4R2EK63</accession>
<proteinExistence type="predicted"/>
<reference evidence="1 2" key="1">
    <citation type="submission" date="2019-03" db="EMBL/GenBank/DDBJ databases">
        <title>Genomic Encyclopedia of Archaeal and Bacterial Type Strains, Phase II (KMG-II): from individual species to whole genera.</title>
        <authorList>
            <person name="Goeker M."/>
        </authorList>
    </citation>
    <scope>NUCLEOTIDE SEQUENCE [LARGE SCALE GENOMIC DNA]</scope>
    <source>
        <strain evidence="1 2">RL-C</strain>
    </source>
</reference>
<dbReference type="AlphaFoldDB" id="A0A4R2EK63"/>
<dbReference type="PANTHER" id="PTHR38733:SF1">
    <property type="entry name" value="TYPE IV METHYL-DIRECTED RESTRICTION ENZYME ECOKMCRBC"/>
    <property type="match status" value="1"/>
</dbReference>
<dbReference type="OrthoDB" id="307209at2"/>
<name>A0A4R2EK63_9BACT</name>
<dbReference type="PANTHER" id="PTHR38733">
    <property type="entry name" value="PROTEIN MCRC"/>
    <property type="match status" value="1"/>
</dbReference>